<proteinExistence type="predicted"/>
<evidence type="ECO:0008006" key="4">
    <source>
        <dbReference type="Google" id="ProtNLM"/>
    </source>
</evidence>
<evidence type="ECO:0000256" key="1">
    <source>
        <dbReference type="SAM" id="SignalP"/>
    </source>
</evidence>
<reference evidence="2 3" key="1">
    <citation type="journal article" date="2019" name="Int. J. Syst. Evol. Microbiol.">
        <title>The Global Catalogue of Microorganisms (GCM) 10K type strain sequencing project: providing services to taxonomists for standard genome sequencing and annotation.</title>
        <authorList>
            <consortium name="The Broad Institute Genomics Platform"/>
            <consortium name="The Broad Institute Genome Sequencing Center for Infectious Disease"/>
            <person name="Wu L."/>
            <person name="Ma J."/>
        </authorList>
    </citation>
    <scope>NUCLEOTIDE SEQUENCE [LARGE SCALE GENOMIC DNA]</scope>
    <source>
        <strain evidence="2 3">JCM 13518</strain>
    </source>
</reference>
<feature type="signal peptide" evidence="1">
    <location>
        <begin position="1"/>
        <end position="23"/>
    </location>
</feature>
<dbReference type="Proteomes" id="UP001501057">
    <property type="component" value="Unassembled WGS sequence"/>
</dbReference>
<feature type="chain" id="PRO_5046491508" description="ABC transporter substrate-binding protein" evidence="1">
    <location>
        <begin position="24"/>
        <end position="434"/>
    </location>
</feature>
<dbReference type="RefSeq" id="WP_344199006.1">
    <property type="nucleotide sequence ID" value="NZ_BAAAME010000002.1"/>
</dbReference>
<protein>
    <recommendedName>
        <fullName evidence="4">ABC transporter substrate-binding protein</fullName>
    </recommendedName>
</protein>
<sequence length="434" mass="46731">MKQGMLQRLTIAASTVVIATTLAACGSETAAAPEEFQAPTELAEPGTDIPEVSVDAGFSPYADELLMVAGLNRGYFDEVGVSIAPEPYGIDTDLISSLTPLLNGQIDLGSGYAPAIVSQLDNVDTVVTFGIQDVFYGYRILAPEGKYQTLDDFMSAGDSYEEAVTKVLDQMKGQDVVLRDGVVPTFYNLIGEAGGSGLADWKVQYLANPDIVRTAQAGGVDFVSPTGAVEIVRLQGDGWEPLIDLRQVIENEPKEATASLRSTFSGYLTTRDYAEENWDTILRVTSVMYRLIDEIEADPEATAADFVDYVNSYTGSSLTAAELAQTFQGLYSVRNFEDASEFYLDQGSDFFFDEVAGAQIDELAEQGVIGDNHGPASLSIAGQVYEALVRYREEADAILADLPDGELKTAAQAQYDARNYLDAYRIAAAAAEQG</sequence>
<name>A0ABN2JP01_9ACTN</name>
<dbReference type="EMBL" id="BAAAME010000002">
    <property type="protein sequence ID" value="GAA1733836.1"/>
    <property type="molecule type" value="Genomic_DNA"/>
</dbReference>
<dbReference type="SUPFAM" id="SSF53850">
    <property type="entry name" value="Periplasmic binding protein-like II"/>
    <property type="match status" value="1"/>
</dbReference>
<accession>A0ABN2JP01</accession>
<gene>
    <name evidence="2" type="ORF">GCM10009710_13170</name>
</gene>
<comment type="caution">
    <text evidence="2">The sequence shown here is derived from an EMBL/GenBank/DDBJ whole genome shotgun (WGS) entry which is preliminary data.</text>
</comment>
<evidence type="ECO:0000313" key="2">
    <source>
        <dbReference type="EMBL" id="GAA1733836.1"/>
    </source>
</evidence>
<dbReference type="PROSITE" id="PS51257">
    <property type="entry name" value="PROKAR_LIPOPROTEIN"/>
    <property type="match status" value="1"/>
</dbReference>
<keyword evidence="1" id="KW-0732">Signal</keyword>
<dbReference type="Gene3D" id="3.40.190.10">
    <property type="entry name" value="Periplasmic binding protein-like II"/>
    <property type="match status" value="1"/>
</dbReference>
<organism evidence="2 3">
    <name type="scientific">Aeromicrobium alkaliterrae</name>
    <dbReference type="NCBI Taxonomy" id="302168"/>
    <lineage>
        <taxon>Bacteria</taxon>
        <taxon>Bacillati</taxon>
        <taxon>Actinomycetota</taxon>
        <taxon>Actinomycetes</taxon>
        <taxon>Propionibacteriales</taxon>
        <taxon>Nocardioidaceae</taxon>
        <taxon>Aeromicrobium</taxon>
    </lineage>
</organism>
<evidence type="ECO:0000313" key="3">
    <source>
        <dbReference type="Proteomes" id="UP001501057"/>
    </source>
</evidence>
<keyword evidence="3" id="KW-1185">Reference proteome</keyword>